<dbReference type="Gene3D" id="2.60.120.260">
    <property type="entry name" value="Galactose-binding domain-like"/>
    <property type="match status" value="1"/>
</dbReference>
<reference evidence="4" key="1">
    <citation type="journal article" date="2019" name="Int. J. Syst. Evol. Microbiol.">
        <title>The Global Catalogue of Microorganisms (GCM) 10K type strain sequencing project: providing services to taxonomists for standard genome sequencing and annotation.</title>
        <authorList>
            <consortium name="The Broad Institute Genomics Platform"/>
            <consortium name="The Broad Institute Genome Sequencing Center for Infectious Disease"/>
            <person name="Wu L."/>
            <person name="Ma J."/>
        </authorList>
    </citation>
    <scope>NUCLEOTIDE SEQUENCE [LARGE SCALE GENOMIC DNA]</scope>
    <source>
        <strain evidence="4">JCM 17561</strain>
    </source>
</reference>
<feature type="signal peptide" evidence="1">
    <location>
        <begin position="1"/>
        <end position="24"/>
    </location>
</feature>
<dbReference type="Proteomes" id="UP001501627">
    <property type="component" value="Unassembled WGS sequence"/>
</dbReference>
<feature type="chain" id="PRO_5045392585" description="DUF642 domain-containing protein" evidence="1">
    <location>
        <begin position="25"/>
        <end position="221"/>
    </location>
</feature>
<sequence length="221" mass="23160">MKFIRVVQAGAIAAAFAASGVAQADPVNLLTNGSFEYPTVPNGTWVQDGSLSGNALFGWEYDPGQVVEIRNNAVGTAQHGVNYVELDSTNNMSIWQTIATTVGQAYEISFWYSPRIDQPASTNGVNVYWGVTLLSDPTITGDGGSINNWVKYTYTAVATGITSTLKFSAEGASDSFGGNIDNVAISTVPLPGAALMFGSALLGAGVLRRRKQDENPGGLAA</sequence>
<proteinExistence type="predicted"/>
<evidence type="ECO:0000313" key="3">
    <source>
        <dbReference type="EMBL" id="GAA3999121.1"/>
    </source>
</evidence>
<keyword evidence="4" id="KW-1185">Reference proteome</keyword>
<accession>A0ABP7RL80</accession>
<comment type="caution">
    <text evidence="3">The sequence shown here is derived from an EMBL/GenBank/DDBJ whole genome shotgun (WGS) entry which is preliminary data.</text>
</comment>
<dbReference type="InterPro" id="IPR006946">
    <property type="entry name" value="DGR2-like_dom"/>
</dbReference>
<gene>
    <name evidence="3" type="ORF">GCM10022279_23530</name>
</gene>
<protein>
    <recommendedName>
        <fullName evidence="2">DUF642 domain-containing protein</fullName>
    </recommendedName>
</protein>
<evidence type="ECO:0000256" key="1">
    <source>
        <dbReference type="SAM" id="SignalP"/>
    </source>
</evidence>
<keyword evidence="1" id="KW-0732">Signal</keyword>
<evidence type="ECO:0000259" key="2">
    <source>
        <dbReference type="Pfam" id="PF04862"/>
    </source>
</evidence>
<organism evidence="3 4">
    <name type="scientific">Comamonas faecalis</name>
    <dbReference type="NCBI Taxonomy" id="1387849"/>
    <lineage>
        <taxon>Bacteria</taxon>
        <taxon>Pseudomonadati</taxon>
        <taxon>Pseudomonadota</taxon>
        <taxon>Betaproteobacteria</taxon>
        <taxon>Burkholderiales</taxon>
        <taxon>Comamonadaceae</taxon>
        <taxon>Comamonas</taxon>
    </lineage>
</organism>
<dbReference type="EMBL" id="BAABBP010000022">
    <property type="protein sequence ID" value="GAA3999121.1"/>
    <property type="molecule type" value="Genomic_DNA"/>
</dbReference>
<evidence type="ECO:0000313" key="4">
    <source>
        <dbReference type="Proteomes" id="UP001501627"/>
    </source>
</evidence>
<dbReference type="Pfam" id="PF04862">
    <property type="entry name" value="DUF642"/>
    <property type="match status" value="1"/>
</dbReference>
<dbReference type="RefSeq" id="WP_344869711.1">
    <property type="nucleotide sequence ID" value="NZ_BAABBP010000022.1"/>
</dbReference>
<name>A0ABP7RL80_9BURK</name>
<feature type="domain" description="DUF642" evidence="2">
    <location>
        <begin position="28"/>
        <end position="185"/>
    </location>
</feature>